<dbReference type="PANTHER" id="PTHR18919">
    <property type="entry name" value="ACETYL-COA C-ACYLTRANSFERASE"/>
    <property type="match status" value="1"/>
</dbReference>
<reference evidence="34" key="2">
    <citation type="submission" date="2025-09" db="UniProtKB">
        <authorList>
            <consortium name="Ensembl"/>
        </authorList>
    </citation>
    <scope>IDENTIFICATION</scope>
</reference>
<evidence type="ECO:0000256" key="26">
    <source>
        <dbReference type="ARBA" id="ARBA00048553"/>
    </source>
</evidence>
<dbReference type="CDD" id="cd00751">
    <property type="entry name" value="thiolase"/>
    <property type="match status" value="1"/>
</dbReference>
<evidence type="ECO:0000256" key="27">
    <source>
        <dbReference type="ARBA" id="ARBA00049178"/>
    </source>
</evidence>
<keyword evidence="8" id="KW-0999">Mitochondrion inner membrane</keyword>
<evidence type="ECO:0000256" key="22">
    <source>
        <dbReference type="ARBA" id="ARBA00046418"/>
    </source>
</evidence>
<evidence type="ECO:0000256" key="5">
    <source>
        <dbReference type="ARBA" id="ARBA00010982"/>
    </source>
</evidence>
<evidence type="ECO:0000313" key="35">
    <source>
        <dbReference type="Proteomes" id="UP000233060"/>
    </source>
</evidence>
<name>A0A2K5MRV7_CERAT</name>
<evidence type="ECO:0000256" key="29">
    <source>
        <dbReference type="ARBA" id="ARBA00049542"/>
    </source>
</evidence>
<dbReference type="InterPro" id="IPR020610">
    <property type="entry name" value="Thiolase_AS"/>
</dbReference>
<evidence type="ECO:0000256" key="19">
    <source>
        <dbReference type="ARBA" id="ARBA00039414"/>
    </source>
</evidence>
<keyword evidence="9" id="KW-0256">Endoplasmic reticulum</keyword>
<dbReference type="AlphaFoldDB" id="A0A2K5MRV7"/>
<evidence type="ECO:0000256" key="25">
    <source>
        <dbReference type="ARBA" id="ARBA00048004"/>
    </source>
</evidence>
<evidence type="ECO:0000256" key="6">
    <source>
        <dbReference type="ARBA" id="ARBA00022679"/>
    </source>
</evidence>
<dbReference type="GO" id="GO:0006635">
    <property type="term" value="P:fatty acid beta-oxidation"/>
    <property type="evidence" value="ECO:0007669"/>
    <property type="project" value="TreeGrafter"/>
</dbReference>
<dbReference type="Pfam" id="PF00108">
    <property type="entry name" value="Thiolase_N"/>
    <property type="match status" value="1"/>
</dbReference>
<feature type="domain" description="Thiolase N-terminal" evidence="32">
    <location>
        <begin position="40"/>
        <end position="297"/>
    </location>
</feature>
<keyword evidence="7" id="KW-1000">Mitochondrion outer membrane</keyword>
<evidence type="ECO:0000256" key="17">
    <source>
        <dbReference type="ARBA" id="ARBA00024058"/>
    </source>
</evidence>
<evidence type="ECO:0000256" key="24">
    <source>
        <dbReference type="ARBA" id="ARBA00048001"/>
    </source>
</evidence>
<reference evidence="34" key="1">
    <citation type="submission" date="2025-08" db="UniProtKB">
        <authorList>
            <consortium name="Ensembl"/>
        </authorList>
    </citation>
    <scope>IDENTIFICATION</scope>
</reference>
<evidence type="ECO:0000256" key="18">
    <source>
        <dbReference type="ARBA" id="ARBA00024073"/>
    </source>
</evidence>
<dbReference type="PROSITE" id="PS00737">
    <property type="entry name" value="THIOLASE_2"/>
    <property type="match status" value="1"/>
</dbReference>
<evidence type="ECO:0000256" key="14">
    <source>
        <dbReference type="ARBA" id="ARBA00023128"/>
    </source>
</evidence>
<evidence type="ECO:0000256" key="10">
    <source>
        <dbReference type="ARBA" id="ARBA00022832"/>
    </source>
</evidence>
<organism evidence="34 35">
    <name type="scientific">Cercocebus atys</name>
    <name type="common">Sooty mangabey</name>
    <name type="synonym">Cercocebus torquatus atys</name>
    <dbReference type="NCBI Taxonomy" id="9531"/>
    <lineage>
        <taxon>Eukaryota</taxon>
        <taxon>Metazoa</taxon>
        <taxon>Chordata</taxon>
        <taxon>Craniata</taxon>
        <taxon>Vertebrata</taxon>
        <taxon>Euteleostomi</taxon>
        <taxon>Mammalia</taxon>
        <taxon>Eutheria</taxon>
        <taxon>Euarchontoglires</taxon>
        <taxon>Primates</taxon>
        <taxon>Haplorrhini</taxon>
        <taxon>Catarrhini</taxon>
        <taxon>Cercopithecidae</taxon>
        <taxon>Cercopithecinae</taxon>
        <taxon>Cercocebus</taxon>
    </lineage>
</organism>
<evidence type="ECO:0000256" key="7">
    <source>
        <dbReference type="ARBA" id="ARBA00022787"/>
    </source>
</evidence>
<comment type="subunit">
    <text evidence="22">Heterotetramer of 2 alpha/HADHA and 2 beta/HADHB subunits; forms the mitochondrial trifunctional enzyme. Also purified as higher order heterooligomers including a 4 alpha/HADHA and 4 beta/HADHB heterooligomer which physiological significance remains unclear. The mitochondrial trifunctional enzyme interacts with MTLN. Interacts with RSAD2/viperin.</text>
</comment>
<evidence type="ECO:0000256" key="2">
    <source>
        <dbReference type="ARBA" id="ARBA00004273"/>
    </source>
</evidence>
<dbReference type="EC" id="2.3.1.155" evidence="17"/>
<dbReference type="GeneTree" id="ENSGT01030000234626"/>
<evidence type="ECO:0000256" key="3">
    <source>
        <dbReference type="ARBA" id="ARBA00004294"/>
    </source>
</evidence>
<dbReference type="Gene3D" id="3.40.47.10">
    <property type="match status" value="1"/>
</dbReference>
<evidence type="ECO:0000256" key="8">
    <source>
        <dbReference type="ARBA" id="ARBA00022792"/>
    </source>
</evidence>
<comment type="subcellular location">
    <subcellularLocation>
        <location evidence="1">Endoplasmic reticulum</location>
    </subcellularLocation>
    <subcellularLocation>
        <location evidence="2">Mitochondrion inner membrane</location>
    </subcellularLocation>
    <subcellularLocation>
        <location evidence="3">Mitochondrion outer membrane</location>
    </subcellularLocation>
</comment>
<dbReference type="InterPro" id="IPR002155">
    <property type="entry name" value="Thiolase"/>
</dbReference>
<dbReference type="Ensembl" id="ENSCATT00000052072.1">
    <property type="protein sequence ID" value="ENSCATP00000027825.1"/>
    <property type="gene ID" value="ENSCATG00000037244.1"/>
</dbReference>
<evidence type="ECO:0000313" key="34">
    <source>
        <dbReference type="Ensembl" id="ENSCATP00000027825.1"/>
    </source>
</evidence>
<dbReference type="GO" id="GO:0050633">
    <property type="term" value="F:acetyl-CoA C-myristoyltransferase activity"/>
    <property type="evidence" value="ECO:0007669"/>
    <property type="project" value="UniProtKB-EC"/>
</dbReference>
<feature type="active site" description="Proton acceptor" evidence="30">
    <location>
        <position position="427"/>
    </location>
</feature>
<dbReference type="GO" id="GO:0005783">
    <property type="term" value="C:endoplasmic reticulum"/>
    <property type="evidence" value="ECO:0007669"/>
    <property type="project" value="UniProtKB-SubCell"/>
</dbReference>
<dbReference type="GO" id="GO:0003988">
    <property type="term" value="F:acetyl-CoA C-acyltransferase activity"/>
    <property type="evidence" value="ECO:0007669"/>
    <property type="project" value="UniProtKB-EC"/>
</dbReference>
<dbReference type="InterPro" id="IPR020613">
    <property type="entry name" value="Thiolase_CS"/>
</dbReference>
<keyword evidence="14" id="KW-0496">Mitochondrion</keyword>
<dbReference type="InterPro" id="IPR020616">
    <property type="entry name" value="Thiolase_N"/>
</dbReference>
<evidence type="ECO:0000256" key="21">
    <source>
        <dbReference type="ARBA" id="ARBA00045672"/>
    </source>
</evidence>
<evidence type="ECO:0000256" key="1">
    <source>
        <dbReference type="ARBA" id="ARBA00004240"/>
    </source>
</evidence>
<evidence type="ECO:0000256" key="9">
    <source>
        <dbReference type="ARBA" id="ARBA00022824"/>
    </source>
</evidence>
<sequence length="443" mass="48195">MTTILTYPFKKLPTTSKWALRFAVQTKTKKTLAKPNIRNVVLVDGVRTPFLLSGTSYKDLMPHDLARAALTGLLHRTSVPKEVVDYIIFGTVIQEVKTSNVAREAALGAGFSDKTPAHTVTMACISANQAMTTGVGLIASGHCDVIVAGGVELMSDIPIRHSRKMRKLMLDLNKAKSMGQRLSLISKFRLNFLAPELPAVAEFSTSETMGHSADRLAAAFAVSRLEQDEYALRSHSLAKKAQDEGLLSDVVPFRVPGKDTVTKDNGIRPSSLEQMAKLKPAFIKPYGTVTAANSSFLVTVNEKALASGLKIKVLRYYLFFLFRPTYATPKVLEKAGLTMNDIDAFEFHEAFSGQILANFKAMDSDWFAENYMGRKTKVGLPPLEKFNNWGGSLSLGHPFGATGCRLVMAAANRLRKEGGQYGLVAACAAGGQGHAMIVEAYPK</sequence>
<dbReference type="InterPro" id="IPR020615">
    <property type="entry name" value="Thiolase_acyl_enz_int_AS"/>
</dbReference>
<comment type="catalytic activity">
    <reaction evidence="24">
        <text>hexanoyl-CoA + acetyl-CoA = 3-oxooctanoyl-CoA + CoA</text>
        <dbReference type="Rhea" id="RHEA:31203"/>
        <dbReference type="ChEBI" id="CHEBI:57287"/>
        <dbReference type="ChEBI" id="CHEBI:57288"/>
        <dbReference type="ChEBI" id="CHEBI:62619"/>
        <dbReference type="ChEBI" id="CHEBI:62620"/>
    </reaction>
    <physiologicalReaction direction="right-to-left" evidence="24">
        <dbReference type="Rhea" id="RHEA:31205"/>
    </physiologicalReaction>
</comment>
<evidence type="ECO:0000256" key="20">
    <source>
        <dbReference type="ARBA" id="ARBA00043259"/>
    </source>
</evidence>
<accession>A0A2K5MRV7</accession>
<dbReference type="PIRSF" id="PIRSF000429">
    <property type="entry name" value="Ac-CoA_Ac_transf"/>
    <property type="match status" value="1"/>
</dbReference>
<dbReference type="PROSITE" id="PS00099">
    <property type="entry name" value="THIOLASE_3"/>
    <property type="match status" value="1"/>
</dbReference>
<comment type="catalytic activity">
    <reaction evidence="27">
        <text>an acyl-CoA + acetyl-CoA = a 3-oxoacyl-CoA + CoA</text>
        <dbReference type="Rhea" id="RHEA:21564"/>
        <dbReference type="ChEBI" id="CHEBI:57287"/>
        <dbReference type="ChEBI" id="CHEBI:57288"/>
        <dbReference type="ChEBI" id="CHEBI:58342"/>
        <dbReference type="ChEBI" id="CHEBI:90726"/>
        <dbReference type="EC" id="2.3.1.16"/>
    </reaction>
    <physiologicalReaction direction="right-to-left" evidence="27">
        <dbReference type="Rhea" id="RHEA:21566"/>
    </physiologicalReaction>
</comment>
<feature type="active site" description="Acyl-thioester intermediate" evidence="30">
    <location>
        <position position="124"/>
    </location>
</feature>
<keyword evidence="11" id="KW-0809">Transit peptide</keyword>
<dbReference type="SUPFAM" id="SSF53901">
    <property type="entry name" value="Thiolase-like"/>
    <property type="match status" value="2"/>
</dbReference>
<evidence type="ECO:0000259" key="32">
    <source>
        <dbReference type="Pfam" id="PF00108"/>
    </source>
</evidence>
<evidence type="ECO:0000256" key="30">
    <source>
        <dbReference type="PIRSR" id="PIRSR000429-1"/>
    </source>
</evidence>
<dbReference type="EC" id="2.3.1.16" evidence="18"/>
<evidence type="ECO:0000256" key="13">
    <source>
        <dbReference type="ARBA" id="ARBA00023098"/>
    </source>
</evidence>
<gene>
    <name evidence="34" type="primary">HADHB</name>
</gene>
<comment type="catalytic activity">
    <reaction evidence="25">
        <text>decanoyl-CoA + acetyl-CoA = 3-oxododecanoyl-CoA + CoA</text>
        <dbReference type="Rhea" id="RHEA:31183"/>
        <dbReference type="ChEBI" id="CHEBI:57287"/>
        <dbReference type="ChEBI" id="CHEBI:57288"/>
        <dbReference type="ChEBI" id="CHEBI:61430"/>
        <dbReference type="ChEBI" id="CHEBI:62615"/>
    </reaction>
    <physiologicalReaction direction="right-to-left" evidence="25">
        <dbReference type="Rhea" id="RHEA:31185"/>
    </physiologicalReaction>
</comment>
<proteinExistence type="inferred from homology"/>
<comment type="function">
    <text evidence="21">Mitochondrial trifunctional enzyme catalyzes the last three of the four reactions of the mitochondrial beta-oxidation pathway. The mitochondrial beta-oxidation pathway is the major energy-producing process in tissues and is performed through four consecutive reactions breaking down fatty acids into acetyl-CoA. Among the enzymes involved in this pathway, the trifunctional enzyme exhibits specificity for long-chain fatty acids. Mitochondrial trifunctional enzyme is a heterotetrameric complex composed of two proteins, the trifunctional enzyme subunit alpha/HADHA carries the 2,3-enoyl-CoA hydratase and the 3-hydroxyacyl-CoA dehydrogenase activities, while the trifunctional enzyme subunit beta/HADHB described here bears the 3-ketoacyl-CoA thiolase activity.</text>
</comment>
<evidence type="ECO:0000256" key="28">
    <source>
        <dbReference type="ARBA" id="ARBA00049270"/>
    </source>
</evidence>
<comment type="pathway">
    <text evidence="4">Lipid metabolism; fatty acid beta-oxidation.</text>
</comment>
<feature type="active site" description="Proton acceptor" evidence="30">
    <location>
        <position position="397"/>
    </location>
</feature>
<dbReference type="Pfam" id="PF02803">
    <property type="entry name" value="Thiolase_C"/>
    <property type="match status" value="1"/>
</dbReference>
<evidence type="ECO:0000259" key="33">
    <source>
        <dbReference type="Pfam" id="PF02803"/>
    </source>
</evidence>
<dbReference type="InterPro" id="IPR020617">
    <property type="entry name" value="Thiolase_C"/>
</dbReference>
<evidence type="ECO:0000256" key="16">
    <source>
        <dbReference type="ARBA" id="ARBA00023315"/>
    </source>
</evidence>
<dbReference type="PANTHER" id="PTHR18919:SF153">
    <property type="entry name" value="TRIFUNCTIONAL ENZYME SUBUNIT BETA, MITOCHONDRIAL"/>
    <property type="match status" value="1"/>
</dbReference>
<dbReference type="Proteomes" id="UP000233060">
    <property type="component" value="Unassembled WGS sequence"/>
</dbReference>
<comment type="similarity">
    <text evidence="5 31">Belongs to the thiolase-like superfamily. Thiolase family.</text>
</comment>
<dbReference type="GO" id="GO:0005743">
    <property type="term" value="C:mitochondrial inner membrane"/>
    <property type="evidence" value="ECO:0007669"/>
    <property type="project" value="UniProtKB-SubCell"/>
</dbReference>
<evidence type="ECO:0000256" key="12">
    <source>
        <dbReference type="ARBA" id="ARBA00022990"/>
    </source>
</evidence>
<evidence type="ECO:0000256" key="11">
    <source>
        <dbReference type="ARBA" id="ARBA00022946"/>
    </source>
</evidence>
<dbReference type="FunFam" id="3.40.47.10:FF:000020">
    <property type="entry name" value="Putative trifunctional enzyme subunit beta mitochondrial"/>
    <property type="match status" value="1"/>
</dbReference>
<keyword evidence="35" id="KW-1185">Reference proteome</keyword>
<keyword evidence="10" id="KW-0276">Fatty acid metabolism</keyword>
<comment type="catalytic activity">
    <reaction evidence="29">
        <text>octanoyl-CoA + acetyl-CoA = 3-oxodecanoyl-CoA + CoA</text>
        <dbReference type="Rhea" id="RHEA:31087"/>
        <dbReference type="ChEBI" id="CHEBI:57287"/>
        <dbReference type="ChEBI" id="CHEBI:57288"/>
        <dbReference type="ChEBI" id="CHEBI:57386"/>
        <dbReference type="ChEBI" id="CHEBI:62548"/>
    </reaction>
    <physiologicalReaction direction="right-to-left" evidence="29">
        <dbReference type="Rhea" id="RHEA:31089"/>
    </physiologicalReaction>
</comment>
<evidence type="ECO:0000256" key="4">
    <source>
        <dbReference type="ARBA" id="ARBA00005005"/>
    </source>
</evidence>
<keyword evidence="6 31" id="KW-0808">Transferase</keyword>
<feature type="domain" description="Thiolase C-terminal" evidence="33">
    <location>
        <begin position="321"/>
        <end position="439"/>
    </location>
</feature>
<dbReference type="GO" id="GO:0016507">
    <property type="term" value="C:mitochondrial fatty acid beta-oxidation multienzyme complex"/>
    <property type="evidence" value="ECO:0007669"/>
    <property type="project" value="UniProtKB-ARBA"/>
</dbReference>
<keyword evidence="15" id="KW-0472">Membrane</keyword>
<dbReference type="OMA" id="MTAFPEP"/>
<evidence type="ECO:0000256" key="31">
    <source>
        <dbReference type="RuleBase" id="RU003557"/>
    </source>
</evidence>
<keyword evidence="12" id="KW-0007">Acetylation</keyword>
<evidence type="ECO:0000256" key="15">
    <source>
        <dbReference type="ARBA" id="ARBA00023136"/>
    </source>
</evidence>
<keyword evidence="16 31" id="KW-0012">Acyltransferase</keyword>
<dbReference type="NCBIfam" id="TIGR01930">
    <property type="entry name" value="AcCoA-C-Actrans"/>
    <property type="match status" value="1"/>
</dbReference>
<protein>
    <recommendedName>
        <fullName evidence="19">Trifunctional enzyme subunit beta, mitochondrial</fullName>
        <ecNumber evidence="17">2.3.1.155</ecNumber>
        <ecNumber evidence="18">2.3.1.16</ecNumber>
    </recommendedName>
    <alternativeName>
        <fullName evidence="20">TP-beta</fullName>
    </alternativeName>
</protein>
<dbReference type="GO" id="GO:0005741">
    <property type="term" value="C:mitochondrial outer membrane"/>
    <property type="evidence" value="ECO:0007669"/>
    <property type="project" value="UniProtKB-SubCell"/>
</dbReference>
<comment type="catalytic activity">
    <reaction evidence="23">
        <text>tetradecanoyl-CoA + acetyl-CoA = 3-oxohexadecanoyl-CoA + CoA</text>
        <dbReference type="Rhea" id="RHEA:18161"/>
        <dbReference type="ChEBI" id="CHEBI:57287"/>
        <dbReference type="ChEBI" id="CHEBI:57288"/>
        <dbReference type="ChEBI" id="CHEBI:57349"/>
        <dbReference type="ChEBI" id="CHEBI:57385"/>
        <dbReference type="EC" id="2.3.1.155"/>
    </reaction>
    <physiologicalReaction direction="right-to-left" evidence="23">
        <dbReference type="Rhea" id="RHEA:18163"/>
    </physiologicalReaction>
</comment>
<dbReference type="InterPro" id="IPR016039">
    <property type="entry name" value="Thiolase-like"/>
</dbReference>
<comment type="catalytic activity">
    <reaction evidence="26">
        <text>butanoyl-CoA + acetyl-CoA = 3-oxohexanoyl-CoA + CoA</text>
        <dbReference type="Rhea" id="RHEA:31111"/>
        <dbReference type="ChEBI" id="CHEBI:57287"/>
        <dbReference type="ChEBI" id="CHEBI:57288"/>
        <dbReference type="ChEBI" id="CHEBI:57371"/>
        <dbReference type="ChEBI" id="CHEBI:62418"/>
    </reaction>
    <physiologicalReaction direction="right-to-left" evidence="26">
        <dbReference type="Rhea" id="RHEA:31113"/>
    </physiologicalReaction>
</comment>
<keyword evidence="13" id="KW-0443">Lipid metabolism</keyword>
<dbReference type="Bgee" id="ENSCATG00000037244">
    <property type="expression patterns" value="Expressed in heart and 12 other cell types or tissues"/>
</dbReference>
<dbReference type="PROSITE" id="PS00098">
    <property type="entry name" value="THIOLASE_1"/>
    <property type="match status" value="1"/>
</dbReference>
<evidence type="ECO:0000256" key="23">
    <source>
        <dbReference type="ARBA" id="ARBA00047485"/>
    </source>
</evidence>
<comment type="catalytic activity">
    <reaction evidence="28">
        <text>dodecanoyl-CoA + acetyl-CoA = 3-oxotetradecanoyl-CoA + CoA</text>
        <dbReference type="Rhea" id="RHEA:31091"/>
        <dbReference type="ChEBI" id="CHEBI:57287"/>
        <dbReference type="ChEBI" id="CHEBI:57288"/>
        <dbReference type="ChEBI" id="CHEBI:57375"/>
        <dbReference type="ChEBI" id="CHEBI:62543"/>
    </reaction>
    <physiologicalReaction direction="right-to-left" evidence="28">
        <dbReference type="Rhea" id="RHEA:31093"/>
    </physiologicalReaction>
</comment>